<dbReference type="PROSITE" id="PS50405">
    <property type="entry name" value="GST_CTER"/>
    <property type="match status" value="1"/>
</dbReference>
<gene>
    <name evidence="4" type="ORF">JY572_06495</name>
</gene>
<dbReference type="Pfam" id="PF02798">
    <property type="entry name" value="GST_N"/>
    <property type="match status" value="1"/>
</dbReference>
<evidence type="ECO:0000256" key="1">
    <source>
        <dbReference type="RuleBase" id="RU003494"/>
    </source>
</evidence>
<dbReference type="PROSITE" id="PS50404">
    <property type="entry name" value="GST_NTER"/>
    <property type="match status" value="1"/>
</dbReference>
<dbReference type="InterPro" id="IPR036282">
    <property type="entry name" value="Glutathione-S-Trfase_C_sf"/>
</dbReference>
<dbReference type="Gene3D" id="1.20.1050.10">
    <property type="match status" value="1"/>
</dbReference>
<reference evidence="4 5" key="1">
    <citation type="submission" date="2021-02" db="EMBL/GenBank/DDBJ databases">
        <title>De Novo genome assembly of isolated myxobacteria.</title>
        <authorList>
            <person name="Stevens D.C."/>
        </authorList>
    </citation>
    <scope>NUCLEOTIDE SEQUENCE [LARGE SCALE GENOMIC DNA]</scope>
    <source>
        <strain evidence="4 5">SCHIC003</strain>
    </source>
</reference>
<dbReference type="SUPFAM" id="SSF52833">
    <property type="entry name" value="Thioredoxin-like"/>
    <property type="match status" value="1"/>
</dbReference>
<keyword evidence="5" id="KW-1185">Reference proteome</keyword>
<dbReference type="EMBL" id="CP071091">
    <property type="protein sequence ID" value="QSQ15710.1"/>
    <property type="molecule type" value="Genomic_DNA"/>
</dbReference>
<protein>
    <submittedName>
        <fullName evidence="4">Glutathione S-transferase family protein</fullName>
    </submittedName>
</protein>
<comment type="similarity">
    <text evidence="1">Belongs to the GST superfamily.</text>
</comment>
<name>A0ABX7NAD0_9BACT</name>
<dbReference type="InterPro" id="IPR004045">
    <property type="entry name" value="Glutathione_S-Trfase_N"/>
</dbReference>
<dbReference type="Pfam" id="PF00043">
    <property type="entry name" value="GST_C"/>
    <property type="match status" value="1"/>
</dbReference>
<organism evidence="4 5">
    <name type="scientific">Myxococcus landrumensis</name>
    <dbReference type="NCBI Taxonomy" id="2813577"/>
    <lineage>
        <taxon>Bacteria</taxon>
        <taxon>Pseudomonadati</taxon>
        <taxon>Myxococcota</taxon>
        <taxon>Myxococcia</taxon>
        <taxon>Myxococcales</taxon>
        <taxon>Cystobacterineae</taxon>
        <taxon>Myxococcaceae</taxon>
        <taxon>Myxococcus</taxon>
    </lineage>
</organism>
<dbReference type="PANTHER" id="PTHR44051">
    <property type="entry name" value="GLUTATHIONE S-TRANSFERASE-RELATED"/>
    <property type="match status" value="1"/>
</dbReference>
<dbReference type="Gene3D" id="3.40.30.10">
    <property type="entry name" value="Glutaredoxin"/>
    <property type="match status" value="1"/>
</dbReference>
<proteinExistence type="inferred from homology"/>
<feature type="domain" description="GST C-terminal" evidence="3">
    <location>
        <begin position="85"/>
        <end position="193"/>
    </location>
</feature>
<dbReference type="SFLD" id="SFLDS00019">
    <property type="entry name" value="Glutathione_Transferase_(cytos"/>
    <property type="match status" value="1"/>
</dbReference>
<evidence type="ECO:0000313" key="5">
    <source>
        <dbReference type="Proteomes" id="UP000663090"/>
    </source>
</evidence>
<dbReference type="InterPro" id="IPR036249">
    <property type="entry name" value="Thioredoxin-like_sf"/>
</dbReference>
<evidence type="ECO:0000313" key="4">
    <source>
        <dbReference type="EMBL" id="QSQ15710.1"/>
    </source>
</evidence>
<dbReference type="SFLD" id="SFLDG00358">
    <property type="entry name" value="Main_(cytGST)"/>
    <property type="match status" value="1"/>
</dbReference>
<evidence type="ECO:0000259" key="2">
    <source>
        <dbReference type="PROSITE" id="PS50404"/>
    </source>
</evidence>
<dbReference type="SUPFAM" id="SSF47616">
    <property type="entry name" value="GST C-terminal domain-like"/>
    <property type="match status" value="1"/>
</dbReference>
<dbReference type="Proteomes" id="UP000663090">
    <property type="component" value="Chromosome"/>
</dbReference>
<dbReference type="InterPro" id="IPR004046">
    <property type="entry name" value="GST_C"/>
</dbReference>
<dbReference type="PANTHER" id="PTHR44051:SF8">
    <property type="entry name" value="GLUTATHIONE S-TRANSFERASE GSTA"/>
    <property type="match status" value="1"/>
</dbReference>
<feature type="domain" description="GST N-terminal" evidence="2">
    <location>
        <begin position="1"/>
        <end position="79"/>
    </location>
</feature>
<accession>A0ABX7NAD0</accession>
<dbReference type="InterPro" id="IPR010987">
    <property type="entry name" value="Glutathione-S-Trfase_C-like"/>
</dbReference>
<dbReference type="CDD" id="cd03046">
    <property type="entry name" value="GST_N_GTT1_like"/>
    <property type="match status" value="1"/>
</dbReference>
<dbReference type="CDD" id="cd03207">
    <property type="entry name" value="GST_C_8"/>
    <property type="match status" value="1"/>
</dbReference>
<sequence>MKLYFAPRTRATRARWLLEELEVPYELVTLDLARQENTPPEYLSVHPLGEVPALVDGNLTLLDSLSICLHLADRFPEKHLAPPPGSSDRGLYYQGLVFAETRLEPEVMAIYENAQRASDANTRRHLAVVLDTLDAALGTRDVLVGGTFTAADVVTASLLHLANTLKLLDGHPRLVAYVRRHTQRPAVRRAVSG</sequence>
<dbReference type="InterPro" id="IPR040079">
    <property type="entry name" value="Glutathione_S-Trfase"/>
</dbReference>
<evidence type="ECO:0000259" key="3">
    <source>
        <dbReference type="PROSITE" id="PS50405"/>
    </source>
</evidence>
<dbReference type="SFLD" id="SFLDG01150">
    <property type="entry name" value="Main.1:_Beta-like"/>
    <property type="match status" value="1"/>
</dbReference>
<dbReference type="RefSeq" id="WP_206717402.1">
    <property type="nucleotide sequence ID" value="NZ_CP071091.1"/>
</dbReference>